<dbReference type="SUPFAM" id="SSF54909">
    <property type="entry name" value="Dimeric alpha+beta barrel"/>
    <property type="match status" value="1"/>
</dbReference>
<evidence type="ECO:0000259" key="5">
    <source>
        <dbReference type="PROSITE" id="PS50956"/>
    </source>
</evidence>
<dbReference type="PANTHER" id="PTHR30154">
    <property type="entry name" value="LEUCINE-RESPONSIVE REGULATORY PROTEIN"/>
    <property type="match status" value="1"/>
</dbReference>
<dbReference type="AlphaFoldDB" id="A0A7Y6URB6"/>
<evidence type="ECO:0000256" key="1">
    <source>
        <dbReference type="ARBA" id="ARBA00023015"/>
    </source>
</evidence>
<dbReference type="SMART" id="SM00344">
    <property type="entry name" value="HTH_ASNC"/>
    <property type="match status" value="1"/>
</dbReference>
<keyword evidence="3" id="KW-0804">Transcription</keyword>
<dbReference type="Proteomes" id="UP000520198">
    <property type="component" value="Unassembled WGS sequence"/>
</dbReference>
<feature type="region of interest" description="Disordered" evidence="4">
    <location>
        <begin position="153"/>
        <end position="174"/>
    </location>
</feature>
<feature type="domain" description="HTH asnC-type" evidence="5">
    <location>
        <begin position="7"/>
        <end position="68"/>
    </location>
</feature>
<evidence type="ECO:0000256" key="4">
    <source>
        <dbReference type="SAM" id="MobiDB-lite"/>
    </source>
</evidence>
<dbReference type="InterPro" id="IPR036390">
    <property type="entry name" value="WH_DNA-bd_sf"/>
</dbReference>
<protein>
    <submittedName>
        <fullName evidence="6">Lrp/AsnC ligand binding domain-containing protein</fullName>
    </submittedName>
</protein>
<comment type="caution">
    <text evidence="6">The sequence shown here is derived from an EMBL/GenBank/DDBJ whole genome shotgun (WGS) entry which is preliminary data.</text>
</comment>
<proteinExistence type="predicted"/>
<name>A0A7Y6URB6_9HYPH</name>
<evidence type="ECO:0000313" key="7">
    <source>
        <dbReference type="Proteomes" id="UP000520198"/>
    </source>
</evidence>
<dbReference type="GO" id="GO:0005829">
    <property type="term" value="C:cytosol"/>
    <property type="evidence" value="ECO:0007669"/>
    <property type="project" value="TreeGrafter"/>
</dbReference>
<dbReference type="InterPro" id="IPR019887">
    <property type="entry name" value="Tscrpt_reg_AsnC/Lrp_C"/>
</dbReference>
<dbReference type="GO" id="GO:0043565">
    <property type="term" value="F:sequence-specific DNA binding"/>
    <property type="evidence" value="ECO:0007669"/>
    <property type="project" value="InterPro"/>
</dbReference>
<dbReference type="InterPro" id="IPR011008">
    <property type="entry name" value="Dimeric_a/b-barrel"/>
</dbReference>
<dbReference type="Pfam" id="PF13404">
    <property type="entry name" value="HTH_AsnC-type"/>
    <property type="match status" value="1"/>
</dbReference>
<dbReference type="PRINTS" id="PR00033">
    <property type="entry name" value="HTHASNC"/>
</dbReference>
<dbReference type="InterPro" id="IPR019888">
    <property type="entry name" value="Tscrpt_reg_AsnC-like"/>
</dbReference>
<dbReference type="GO" id="GO:0043200">
    <property type="term" value="P:response to amino acid"/>
    <property type="evidence" value="ECO:0007669"/>
    <property type="project" value="TreeGrafter"/>
</dbReference>
<evidence type="ECO:0000313" key="6">
    <source>
        <dbReference type="EMBL" id="NVD42618.1"/>
    </source>
</evidence>
<organism evidence="6 7">
    <name type="scientific">Ensifer oleiphilus</name>
    <dbReference type="NCBI Taxonomy" id="2742698"/>
    <lineage>
        <taxon>Bacteria</taxon>
        <taxon>Pseudomonadati</taxon>
        <taxon>Pseudomonadota</taxon>
        <taxon>Alphaproteobacteria</taxon>
        <taxon>Hyphomicrobiales</taxon>
        <taxon>Rhizobiaceae</taxon>
        <taxon>Sinorhizobium/Ensifer group</taxon>
        <taxon>Ensifer</taxon>
    </lineage>
</organism>
<keyword evidence="7" id="KW-1185">Reference proteome</keyword>
<gene>
    <name evidence="6" type="ORF">HT585_27485</name>
</gene>
<dbReference type="RefSeq" id="WP_176355977.1">
    <property type="nucleotide sequence ID" value="NZ_JABWDU010000010.1"/>
</dbReference>
<reference evidence="6 7" key="1">
    <citation type="submission" date="2020-06" db="EMBL/GenBank/DDBJ databases">
        <authorList>
            <person name="Grouzdev D.S."/>
        </authorList>
    </citation>
    <scope>NUCLEOTIDE SEQUENCE [LARGE SCALE GENOMIC DNA]</scope>
    <source>
        <strain evidence="6 7">HO-A22</strain>
    </source>
</reference>
<accession>A0A7Y6URB6</accession>
<keyword evidence="1" id="KW-0805">Transcription regulation</keyword>
<evidence type="ECO:0000256" key="3">
    <source>
        <dbReference type="ARBA" id="ARBA00023163"/>
    </source>
</evidence>
<dbReference type="InterPro" id="IPR000485">
    <property type="entry name" value="AsnC-type_HTH_dom"/>
</dbReference>
<dbReference type="InterPro" id="IPR036388">
    <property type="entry name" value="WH-like_DNA-bd_sf"/>
</dbReference>
<keyword evidence="2" id="KW-0238">DNA-binding</keyword>
<dbReference type="Gene3D" id="1.10.10.10">
    <property type="entry name" value="Winged helix-like DNA-binding domain superfamily/Winged helix DNA-binding domain"/>
    <property type="match status" value="1"/>
</dbReference>
<dbReference type="Pfam" id="PF01037">
    <property type="entry name" value="AsnC_trans_reg"/>
    <property type="match status" value="1"/>
</dbReference>
<sequence>MTNRDDLDELDRTVISMLTEDGRLSASEIAGRIGNVSERTVRNRIAALLQNRHIVIGAIPDPTAIGRDVQAELLIEVEPGKADEVAAELGEYDEVGYLAAITGRYTLAASVFFDTNAELFEFTEGTVGKIPGVHRVVTNMILRMYKIYGTRTTALSQREPQPNGGAGRRARRAK</sequence>
<evidence type="ECO:0000256" key="2">
    <source>
        <dbReference type="ARBA" id="ARBA00023125"/>
    </source>
</evidence>
<dbReference type="PROSITE" id="PS50956">
    <property type="entry name" value="HTH_ASNC_2"/>
    <property type="match status" value="1"/>
</dbReference>
<dbReference type="Gene3D" id="3.30.70.920">
    <property type="match status" value="1"/>
</dbReference>
<dbReference type="EMBL" id="JABWDU010000010">
    <property type="protein sequence ID" value="NVD42618.1"/>
    <property type="molecule type" value="Genomic_DNA"/>
</dbReference>
<dbReference type="PANTHER" id="PTHR30154:SF34">
    <property type="entry name" value="TRANSCRIPTIONAL REGULATOR AZLB"/>
    <property type="match status" value="1"/>
</dbReference>
<dbReference type="SUPFAM" id="SSF46785">
    <property type="entry name" value="Winged helix' DNA-binding domain"/>
    <property type="match status" value="1"/>
</dbReference>